<keyword evidence="2 6" id="KW-0812">Transmembrane</keyword>
<evidence type="ECO:0000256" key="3">
    <source>
        <dbReference type="ARBA" id="ARBA00022989"/>
    </source>
</evidence>
<evidence type="ECO:0000256" key="2">
    <source>
        <dbReference type="ARBA" id="ARBA00022692"/>
    </source>
</evidence>
<dbReference type="GeneID" id="92085489"/>
<gene>
    <name evidence="8" type="ORF">PG994_001017</name>
</gene>
<feature type="transmembrane region" description="Helical" evidence="6">
    <location>
        <begin position="224"/>
        <end position="245"/>
    </location>
</feature>
<name>A0ABR1WSE2_9PEZI</name>
<dbReference type="Proteomes" id="UP001480595">
    <property type="component" value="Unassembled WGS sequence"/>
</dbReference>
<dbReference type="RefSeq" id="XP_066720567.1">
    <property type="nucleotide sequence ID" value="XM_066852426.1"/>
</dbReference>
<dbReference type="InterPro" id="IPR049326">
    <property type="entry name" value="Rhodopsin_dom_fungi"/>
</dbReference>
<accession>A0ABR1WSE2</accession>
<reference evidence="8 9" key="1">
    <citation type="submission" date="2023-01" db="EMBL/GenBank/DDBJ databases">
        <title>Analysis of 21 Apiospora genomes using comparative genomics revels a genus with tremendous synthesis potential of carbohydrate active enzymes and secondary metabolites.</title>
        <authorList>
            <person name="Sorensen T."/>
        </authorList>
    </citation>
    <scope>NUCLEOTIDE SEQUENCE [LARGE SCALE GENOMIC DNA]</scope>
    <source>
        <strain evidence="8 9">CBS 135458</strain>
    </source>
</reference>
<keyword evidence="9" id="KW-1185">Reference proteome</keyword>
<feature type="transmembrane region" description="Helical" evidence="6">
    <location>
        <begin position="32"/>
        <end position="52"/>
    </location>
</feature>
<evidence type="ECO:0000256" key="4">
    <source>
        <dbReference type="ARBA" id="ARBA00023136"/>
    </source>
</evidence>
<feature type="domain" description="Rhodopsin" evidence="7">
    <location>
        <begin position="69"/>
        <end position="246"/>
    </location>
</feature>
<evidence type="ECO:0000313" key="8">
    <source>
        <dbReference type="EMBL" id="KAK8086043.1"/>
    </source>
</evidence>
<dbReference type="PANTHER" id="PTHR33048">
    <property type="entry name" value="PTH11-LIKE INTEGRAL MEMBRANE PROTEIN (AFU_ORTHOLOGUE AFUA_5G11245)"/>
    <property type="match status" value="1"/>
</dbReference>
<evidence type="ECO:0000256" key="1">
    <source>
        <dbReference type="ARBA" id="ARBA00004141"/>
    </source>
</evidence>
<dbReference type="PANTHER" id="PTHR33048:SF124">
    <property type="entry name" value="INTEGRAL MEMBRANE PROTEIN"/>
    <property type="match status" value="1"/>
</dbReference>
<feature type="transmembrane region" description="Helical" evidence="6">
    <location>
        <begin position="150"/>
        <end position="173"/>
    </location>
</feature>
<evidence type="ECO:0000256" key="6">
    <source>
        <dbReference type="SAM" id="Phobius"/>
    </source>
</evidence>
<evidence type="ECO:0000313" key="9">
    <source>
        <dbReference type="Proteomes" id="UP001480595"/>
    </source>
</evidence>
<proteinExistence type="inferred from homology"/>
<evidence type="ECO:0000256" key="5">
    <source>
        <dbReference type="ARBA" id="ARBA00038359"/>
    </source>
</evidence>
<sequence>MPTTYGVETFLSPPPSYAVNFADPQRRGDAEIYWVTGVGNALMAFFVGQRLYTKVAFSKRLHLEDGLLILAWMSYITALFHIICAAAAKLSLSVFYLSLAPSTWYRRSVLGTMGILVVYSVVILCCTIFSCSPIPKAWHPNMDGTCLDRTALHIAAVNMDTLTNVMLFMLLMPVVTLHMPPKRRLAGVVIVSVGLLTIITSLIRCAYLPEFLGSEDQTWAMAPSSLWASIEVNLFVICPSMLTLYEFCHETKRRWTGKWRHLSLESLPVTTLSSSASTMTLKSTSYITTIDCSGPRDQCEDWNHQRKKFPFFGTANHHSNGSDLSNLAGLKGSNGSQVSIRLCDKTDLREQRSASALSIRGDRGGDKGILMTTTVTVMHEKGP</sequence>
<comment type="caution">
    <text evidence="8">The sequence shown here is derived from an EMBL/GenBank/DDBJ whole genome shotgun (WGS) entry which is preliminary data.</text>
</comment>
<comment type="subcellular location">
    <subcellularLocation>
        <location evidence="1">Membrane</location>
        <topology evidence="1">Multi-pass membrane protein</topology>
    </subcellularLocation>
</comment>
<keyword evidence="3 6" id="KW-1133">Transmembrane helix</keyword>
<keyword evidence="4 6" id="KW-0472">Membrane</keyword>
<evidence type="ECO:0000259" key="7">
    <source>
        <dbReference type="Pfam" id="PF20684"/>
    </source>
</evidence>
<feature type="transmembrane region" description="Helical" evidence="6">
    <location>
        <begin position="72"/>
        <end position="97"/>
    </location>
</feature>
<dbReference type="Pfam" id="PF20684">
    <property type="entry name" value="Fung_rhodopsin"/>
    <property type="match status" value="1"/>
</dbReference>
<protein>
    <recommendedName>
        <fullName evidence="7">Rhodopsin domain-containing protein</fullName>
    </recommendedName>
</protein>
<comment type="similarity">
    <text evidence="5">Belongs to the SAT4 family.</text>
</comment>
<feature type="transmembrane region" description="Helical" evidence="6">
    <location>
        <begin position="109"/>
        <end position="130"/>
    </location>
</feature>
<feature type="transmembrane region" description="Helical" evidence="6">
    <location>
        <begin position="185"/>
        <end position="204"/>
    </location>
</feature>
<dbReference type="InterPro" id="IPR052337">
    <property type="entry name" value="SAT4-like"/>
</dbReference>
<dbReference type="EMBL" id="JAQQWL010000002">
    <property type="protein sequence ID" value="KAK8086043.1"/>
    <property type="molecule type" value="Genomic_DNA"/>
</dbReference>
<organism evidence="8 9">
    <name type="scientific">Apiospora phragmitis</name>
    <dbReference type="NCBI Taxonomy" id="2905665"/>
    <lineage>
        <taxon>Eukaryota</taxon>
        <taxon>Fungi</taxon>
        <taxon>Dikarya</taxon>
        <taxon>Ascomycota</taxon>
        <taxon>Pezizomycotina</taxon>
        <taxon>Sordariomycetes</taxon>
        <taxon>Xylariomycetidae</taxon>
        <taxon>Amphisphaeriales</taxon>
        <taxon>Apiosporaceae</taxon>
        <taxon>Apiospora</taxon>
    </lineage>
</organism>